<proteinExistence type="predicted"/>
<dbReference type="PANTHER" id="PTHR43309:SF5">
    <property type="entry name" value="5-OXOPROLINASE SUBUNIT C"/>
    <property type="match status" value="1"/>
</dbReference>
<evidence type="ECO:0000256" key="2">
    <source>
        <dbReference type="ARBA" id="ARBA00022801"/>
    </source>
</evidence>
<dbReference type="PANTHER" id="PTHR43309">
    <property type="entry name" value="5-OXOPROLINASE SUBUNIT C"/>
    <property type="match status" value="1"/>
</dbReference>
<dbReference type="Pfam" id="PF02626">
    <property type="entry name" value="CT_A_B"/>
    <property type="match status" value="1"/>
</dbReference>
<dbReference type="Proteomes" id="UP000321574">
    <property type="component" value="Unassembled WGS sequence"/>
</dbReference>
<dbReference type="EMBL" id="VDUW01000005">
    <property type="protein sequence ID" value="TXL64444.1"/>
    <property type="molecule type" value="Genomic_DNA"/>
</dbReference>
<evidence type="ECO:0000256" key="3">
    <source>
        <dbReference type="ARBA" id="ARBA00022840"/>
    </source>
</evidence>
<dbReference type="SMART" id="SM00797">
    <property type="entry name" value="AHS2"/>
    <property type="match status" value="1"/>
</dbReference>
<dbReference type="OrthoDB" id="9782422at2"/>
<dbReference type="Gene3D" id="2.40.100.10">
    <property type="entry name" value="Cyclophilin-like"/>
    <property type="match status" value="1"/>
</dbReference>
<keyword evidence="5" id="KW-0808">Transferase</keyword>
<evidence type="ECO:0000256" key="1">
    <source>
        <dbReference type="ARBA" id="ARBA00022741"/>
    </source>
</evidence>
<dbReference type="InterPro" id="IPR029000">
    <property type="entry name" value="Cyclophilin-like_dom_sf"/>
</dbReference>
<dbReference type="NCBIfam" id="TIGR00724">
    <property type="entry name" value="urea_amlyse_rel"/>
    <property type="match status" value="1"/>
</dbReference>
<keyword evidence="3" id="KW-0067">ATP-binding</keyword>
<sequence length="329" mass="36748">MSMKILHPGLMATIQDLGRYGSQKYGVIVSGAMDIVSLRIANRLVGNDEKEAGIEITLYGTKIEFQEDHLIAITGGDLQATIDGNPVAMWRPIFIQKGSILHFTSAIKGCRAYLAIAGGLAIPEKMGSRSTYLRAKIGGYEGRTLQKDDVLQTRDISKTNEMFIKKMQSLTEPLSWSVNYSAFFSFKKTQTIRILPGSEYERFDTNSQQHLLQKPYTVTMNADRMGYQLKGNKLQLTEEFNLLSEGVTFGTIQVPTNGQPIILMADRQTTGGYPKIAQVISADLPKLAQMQPTNQILFELTSIEKAEQALLKRERKLYELSIGIRLKTL</sequence>
<dbReference type="GO" id="GO:0005524">
    <property type="term" value="F:ATP binding"/>
    <property type="evidence" value="ECO:0007669"/>
    <property type="project" value="UniProtKB-KW"/>
</dbReference>
<protein>
    <submittedName>
        <fullName evidence="5">Biotin-dependent carboxyltransferase</fullName>
    </submittedName>
</protein>
<evidence type="ECO:0000259" key="4">
    <source>
        <dbReference type="SMART" id="SM00797"/>
    </source>
</evidence>
<feature type="domain" description="Carboxyltransferase" evidence="4">
    <location>
        <begin position="24"/>
        <end position="316"/>
    </location>
</feature>
<keyword evidence="1" id="KW-0547">Nucleotide-binding</keyword>
<dbReference type="SUPFAM" id="SSF50891">
    <property type="entry name" value="Cyclophilin-like"/>
    <property type="match status" value="1"/>
</dbReference>
<accession>A0A5C8NST0</accession>
<name>A0A5C8NST0_9BACI</name>
<dbReference type="InterPro" id="IPR003778">
    <property type="entry name" value="CT_A_B"/>
</dbReference>
<dbReference type="GO" id="GO:0016787">
    <property type="term" value="F:hydrolase activity"/>
    <property type="evidence" value="ECO:0007669"/>
    <property type="project" value="UniProtKB-KW"/>
</dbReference>
<dbReference type="AlphaFoldDB" id="A0A5C8NST0"/>
<keyword evidence="6" id="KW-1185">Reference proteome</keyword>
<keyword evidence="2" id="KW-0378">Hydrolase</keyword>
<comment type="caution">
    <text evidence="5">The sequence shown here is derived from an EMBL/GenBank/DDBJ whole genome shotgun (WGS) entry which is preliminary data.</text>
</comment>
<dbReference type="GO" id="GO:0016740">
    <property type="term" value="F:transferase activity"/>
    <property type="evidence" value="ECO:0007669"/>
    <property type="project" value="UniProtKB-KW"/>
</dbReference>
<gene>
    <name evidence="5" type="ORF">FHP05_08985</name>
</gene>
<organism evidence="5 6">
    <name type="scientific">Cerasibacillus terrae</name>
    <dbReference type="NCBI Taxonomy" id="2498845"/>
    <lineage>
        <taxon>Bacteria</taxon>
        <taxon>Bacillati</taxon>
        <taxon>Bacillota</taxon>
        <taxon>Bacilli</taxon>
        <taxon>Bacillales</taxon>
        <taxon>Bacillaceae</taxon>
        <taxon>Cerasibacillus</taxon>
    </lineage>
</organism>
<dbReference type="InterPro" id="IPR052708">
    <property type="entry name" value="PxpC"/>
</dbReference>
<evidence type="ECO:0000313" key="6">
    <source>
        <dbReference type="Proteomes" id="UP000321574"/>
    </source>
</evidence>
<dbReference type="RefSeq" id="WP_147667244.1">
    <property type="nucleotide sequence ID" value="NZ_VDUW01000005.1"/>
</dbReference>
<evidence type="ECO:0000313" key="5">
    <source>
        <dbReference type="EMBL" id="TXL64444.1"/>
    </source>
</evidence>
<reference evidence="5 6" key="1">
    <citation type="submission" date="2019-06" db="EMBL/GenBank/DDBJ databases">
        <title>Cerasibacillus sp. nov., isolated from maize field.</title>
        <authorList>
            <person name="Lin S.-Y."/>
            <person name="Tsai C.-F."/>
            <person name="Young C.-C."/>
        </authorList>
    </citation>
    <scope>NUCLEOTIDE SEQUENCE [LARGE SCALE GENOMIC DNA]</scope>
    <source>
        <strain evidence="5 6">CC-CFT480</strain>
    </source>
</reference>